<dbReference type="PROSITE" id="PS50977">
    <property type="entry name" value="HTH_TETR_2"/>
    <property type="match status" value="1"/>
</dbReference>
<dbReference type="InterPro" id="IPR050109">
    <property type="entry name" value="HTH-type_TetR-like_transc_reg"/>
</dbReference>
<accession>A0ABW0NTP2</accession>
<evidence type="ECO:0000259" key="5">
    <source>
        <dbReference type="PROSITE" id="PS50977"/>
    </source>
</evidence>
<dbReference type="Proteomes" id="UP001596039">
    <property type="component" value="Unassembled WGS sequence"/>
</dbReference>
<gene>
    <name evidence="6" type="ORF">ACFPJ4_10200</name>
</gene>
<evidence type="ECO:0000256" key="3">
    <source>
        <dbReference type="ARBA" id="ARBA00023163"/>
    </source>
</evidence>
<comment type="caution">
    <text evidence="6">The sequence shown here is derived from an EMBL/GenBank/DDBJ whole genome shotgun (WGS) entry which is preliminary data.</text>
</comment>
<dbReference type="InterPro" id="IPR009057">
    <property type="entry name" value="Homeodomain-like_sf"/>
</dbReference>
<dbReference type="EMBL" id="JBHSMG010000002">
    <property type="protein sequence ID" value="MFC5502607.1"/>
    <property type="molecule type" value="Genomic_DNA"/>
</dbReference>
<feature type="domain" description="HTH tetR-type" evidence="5">
    <location>
        <begin position="1"/>
        <end position="50"/>
    </location>
</feature>
<keyword evidence="2 4" id="KW-0238">DNA-binding</keyword>
<protein>
    <submittedName>
        <fullName evidence="6">TetR/AcrR family transcriptional regulator</fullName>
    </submittedName>
</protein>
<dbReference type="PANTHER" id="PTHR30055">
    <property type="entry name" value="HTH-TYPE TRANSCRIPTIONAL REGULATOR RUTR"/>
    <property type="match status" value="1"/>
</dbReference>
<sequence>MGDLLERQGLDFTLPDLARESGVATATVYRHFDDMHELRAEFYNQIVDDLLDAFRETSRGFRGIELFRRIGEAWLSTSRRWVKAATFIRSAEGFLQRVNAGDPLSAGLHEVLAPVIQDLIDDGVIPPQDLRYAVLIWTTLFDERIIVDLRTTLEWSEETVAGQLGETVLAALRAPKLPNTESTP</sequence>
<dbReference type="PANTHER" id="PTHR30055:SF234">
    <property type="entry name" value="HTH-TYPE TRANSCRIPTIONAL REGULATOR BETI"/>
    <property type="match status" value="1"/>
</dbReference>
<keyword evidence="1" id="KW-0805">Transcription regulation</keyword>
<proteinExistence type="predicted"/>
<dbReference type="Gene3D" id="1.10.357.10">
    <property type="entry name" value="Tetracycline Repressor, domain 2"/>
    <property type="match status" value="1"/>
</dbReference>
<dbReference type="SUPFAM" id="SSF46689">
    <property type="entry name" value="Homeodomain-like"/>
    <property type="match status" value="1"/>
</dbReference>
<keyword evidence="3" id="KW-0804">Transcription</keyword>
<reference evidence="7" key="1">
    <citation type="journal article" date="2019" name="Int. J. Syst. Evol. Microbiol.">
        <title>The Global Catalogue of Microorganisms (GCM) 10K type strain sequencing project: providing services to taxonomists for standard genome sequencing and annotation.</title>
        <authorList>
            <consortium name="The Broad Institute Genomics Platform"/>
            <consortium name="The Broad Institute Genome Sequencing Center for Infectious Disease"/>
            <person name="Wu L."/>
            <person name="Ma J."/>
        </authorList>
    </citation>
    <scope>NUCLEOTIDE SEQUENCE [LARGE SCALE GENOMIC DNA]</scope>
    <source>
        <strain evidence="7">CGMCC 4.6997</strain>
    </source>
</reference>
<evidence type="ECO:0000313" key="6">
    <source>
        <dbReference type="EMBL" id="MFC5502607.1"/>
    </source>
</evidence>
<dbReference type="InterPro" id="IPR023772">
    <property type="entry name" value="DNA-bd_HTH_TetR-type_CS"/>
</dbReference>
<dbReference type="RefSeq" id="WP_386740296.1">
    <property type="nucleotide sequence ID" value="NZ_JBHSMG010000002.1"/>
</dbReference>
<evidence type="ECO:0000256" key="2">
    <source>
        <dbReference type="ARBA" id="ARBA00023125"/>
    </source>
</evidence>
<feature type="DNA-binding region" description="H-T-H motif" evidence="4">
    <location>
        <begin position="13"/>
        <end position="32"/>
    </location>
</feature>
<keyword evidence="7" id="KW-1185">Reference proteome</keyword>
<evidence type="ECO:0000313" key="7">
    <source>
        <dbReference type="Proteomes" id="UP001596039"/>
    </source>
</evidence>
<organism evidence="6 7">
    <name type="scientific">Lysinimonas soli</name>
    <dbReference type="NCBI Taxonomy" id="1074233"/>
    <lineage>
        <taxon>Bacteria</taxon>
        <taxon>Bacillati</taxon>
        <taxon>Actinomycetota</taxon>
        <taxon>Actinomycetes</taxon>
        <taxon>Micrococcales</taxon>
        <taxon>Microbacteriaceae</taxon>
        <taxon>Lysinimonas</taxon>
    </lineage>
</organism>
<evidence type="ECO:0000256" key="1">
    <source>
        <dbReference type="ARBA" id="ARBA00023015"/>
    </source>
</evidence>
<dbReference type="PROSITE" id="PS01081">
    <property type="entry name" value="HTH_TETR_1"/>
    <property type="match status" value="1"/>
</dbReference>
<dbReference type="Pfam" id="PF00440">
    <property type="entry name" value="TetR_N"/>
    <property type="match status" value="1"/>
</dbReference>
<name>A0ABW0NTP2_9MICO</name>
<dbReference type="InterPro" id="IPR001647">
    <property type="entry name" value="HTH_TetR"/>
</dbReference>
<evidence type="ECO:0000256" key="4">
    <source>
        <dbReference type="PROSITE-ProRule" id="PRU00335"/>
    </source>
</evidence>